<dbReference type="InterPro" id="IPR050173">
    <property type="entry name" value="ABC_transporter_C-like"/>
</dbReference>
<evidence type="ECO:0000259" key="10">
    <source>
        <dbReference type="PROSITE" id="PS50893"/>
    </source>
</evidence>
<evidence type="ECO:0000256" key="6">
    <source>
        <dbReference type="ARBA" id="ARBA00022840"/>
    </source>
</evidence>
<feature type="transmembrane region" description="Helical" evidence="9">
    <location>
        <begin position="1066"/>
        <end position="1087"/>
    </location>
</feature>
<keyword evidence="2" id="KW-0813">Transport</keyword>
<evidence type="ECO:0000256" key="5">
    <source>
        <dbReference type="ARBA" id="ARBA00022741"/>
    </source>
</evidence>
<dbReference type="STRING" id="1042311.A0A2T3ZIF2"/>
<feature type="transmembrane region" description="Helical" evidence="9">
    <location>
        <begin position="467"/>
        <end position="492"/>
    </location>
</feature>
<dbReference type="InterPro" id="IPR017871">
    <property type="entry name" value="ABC_transporter-like_CS"/>
</dbReference>
<dbReference type="InterPro" id="IPR044746">
    <property type="entry name" value="ABCC_6TM_D1"/>
</dbReference>
<proteinExistence type="predicted"/>
<dbReference type="Gene3D" id="3.40.50.300">
    <property type="entry name" value="P-loop containing nucleotide triphosphate hydrolases"/>
    <property type="match status" value="2"/>
</dbReference>
<dbReference type="Proteomes" id="UP000240493">
    <property type="component" value="Unassembled WGS sequence"/>
</dbReference>
<keyword evidence="3" id="KW-1003">Cell membrane</keyword>
<evidence type="ECO:0000256" key="1">
    <source>
        <dbReference type="ARBA" id="ARBA00004651"/>
    </source>
</evidence>
<dbReference type="PROSITE" id="PS50893">
    <property type="entry name" value="ABC_TRANSPORTER_2"/>
    <property type="match status" value="2"/>
</dbReference>
<evidence type="ECO:0000313" key="12">
    <source>
        <dbReference type="EMBL" id="PTB44553.1"/>
    </source>
</evidence>
<feature type="transmembrane region" description="Helical" evidence="9">
    <location>
        <begin position="973"/>
        <end position="997"/>
    </location>
</feature>
<feature type="domain" description="ABC transporter" evidence="10">
    <location>
        <begin position="570"/>
        <end position="798"/>
    </location>
</feature>
<keyword evidence="4 9" id="KW-0812">Transmembrane</keyword>
<evidence type="ECO:0008006" key="14">
    <source>
        <dbReference type="Google" id="ProtNLM"/>
    </source>
</evidence>
<dbReference type="CDD" id="cd18580">
    <property type="entry name" value="ABC_6TM_ABCC_D2"/>
    <property type="match status" value="1"/>
</dbReference>
<feature type="transmembrane region" description="Helical" evidence="9">
    <location>
        <begin position="246"/>
        <end position="267"/>
    </location>
</feature>
<keyword evidence="6" id="KW-0067">ATP-binding</keyword>
<evidence type="ECO:0000256" key="7">
    <source>
        <dbReference type="ARBA" id="ARBA00022989"/>
    </source>
</evidence>
<feature type="domain" description="ABC transmembrane type-1" evidence="11">
    <location>
        <begin position="847"/>
        <end position="1123"/>
    </location>
</feature>
<feature type="transmembrane region" description="Helical" evidence="9">
    <location>
        <begin position="287"/>
        <end position="309"/>
    </location>
</feature>
<evidence type="ECO:0000256" key="9">
    <source>
        <dbReference type="SAM" id="Phobius"/>
    </source>
</evidence>
<dbReference type="SMART" id="SM00382">
    <property type="entry name" value="AAA"/>
    <property type="match status" value="2"/>
</dbReference>
<dbReference type="InterPro" id="IPR036640">
    <property type="entry name" value="ABC1_TM_sf"/>
</dbReference>
<evidence type="ECO:0000256" key="3">
    <source>
        <dbReference type="ARBA" id="ARBA00022475"/>
    </source>
</evidence>
<dbReference type="EMBL" id="KZ679258">
    <property type="protein sequence ID" value="PTB44553.1"/>
    <property type="molecule type" value="Genomic_DNA"/>
</dbReference>
<dbReference type="PANTHER" id="PTHR24223">
    <property type="entry name" value="ATP-BINDING CASSETTE SUB-FAMILY C"/>
    <property type="match status" value="1"/>
</dbReference>
<feature type="transmembrane region" description="Helical" evidence="9">
    <location>
        <begin position="843"/>
        <end position="863"/>
    </location>
</feature>
<keyword evidence="13" id="KW-1185">Reference proteome</keyword>
<evidence type="ECO:0000256" key="8">
    <source>
        <dbReference type="ARBA" id="ARBA00023136"/>
    </source>
</evidence>
<protein>
    <recommendedName>
        <fullName evidence="14">ABC transporter</fullName>
    </recommendedName>
</protein>
<dbReference type="PROSITE" id="PS00211">
    <property type="entry name" value="ABC_TRANSPORTER_1"/>
    <property type="match status" value="2"/>
</dbReference>
<dbReference type="GO" id="GO:0005524">
    <property type="term" value="F:ATP binding"/>
    <property type="evidence" value="ECO:0007669"/>
    <property type="project" value="UniProtKB-KW"/>
</dbReference>
<dbReference type="PANTHER" id="PTHR24223:SF345">
    <property type="entry name" value="ABC MULTIDRUG TRANSPORTER (EUROFUNG)"/>
    <property type="match status" value="1"/>
</dbReference>
<dbReference type="PROSITE" id="PS50929">
    <property type="entry name" value="ABC_TM1F"/>
    <property type="match status" value="2"/>
</dbReference>
<feature type="transmembrane region" description="Helical" evidence="9">
    <location>
        <begin position="6"/>
        <end position="26"/>
    </location>
</feature>
<feature type="domain" description="ABC transmembrane type-1" evidence="11">
    <location>
        <begin position="254"/>
        <end position="526"/>
    </location>
</feature>
<name>A0A2T3ZIF2_TRIA4</name>
<keyword evidence="5" id="KW-0547">Nucleotide-binding</keyword>
<evidence type="ECO:0000313" key="13">
    <source>
        <dbReference type="Proteomes" id="UP000240493"/>
    </source>
</evidence>
<evidence type="ECO:0000256" key="4">
    <source>
        <dbReference type="ARBA" id="ARBA00022692"/>
    </source>
</evidence>
<dbReference type="Pfam" id="PF00664">
    <property type="entry name" value="ABC_membrane"/>
    <property type="match status" value="2"/>
</dbReference>
<feature type="transmembrane region" description="Helical" evidence="9">
    <location>
        <begin position="920"/>
        <end position="941"/>
    </location>
</feature>
<dbReference type="GO" id="GO:0016887">
    <property type="term" value="F:ATP hydrolysis activity"/>
    <property type="evidence" value="ECO:0007669"/>
    <property type="project" value="InterPro"/>
</dbReference>
<accession>A0A2T3ZIF2</accession>
<dbReference type="SUPFAM" id="SSF90123">
    <property type="entry name" value="ABC transporter transmembrane region"/>
    <property type="match status" value="2"/>
</dbReference>
<sequence>MELNISIQLLYSLTLVTSLAFIVFGFHRLWALRYELVKVEPNWLGVIKPFVASALPLLLLNDLVYDLIDGNIEWLRIASCSASLTASVGLVWLTITEHKRSIRPSRLNELYLLLMCTWDVFALTYDGLFHDQNGSKGSIGLKLATRLAILALECQEKTSILKPKYRQDSPEETAGLLSSLLFWWLNGLLSRGNRSILRSSHLPGLGKKMKAENLHRGILLCWDRRAKPETVLTLPKVLLQCLTGPFVVAIFPRLSLLILTSSQPILIEQAVRFVQGYTIGDSDHGGYWLIVAAAVVYLGQTFSASMYYHRLNKLELMIRGSLTTLIYNKALTIESNVSDTGKVITIMSTDIDGAAEAGKMLHEAWAKFFELVIGVVLLVREIKWLAPLPFVIIIFCSQISRYVAQNIRSRQKGWSMATQRRISALSSILMSMKSVKALGVSDAMTKYVDNLRQDEIKSANSVRYMNAVYNASANALGIFAPALTLVVFALVARLQGSQMDVSTAFTTVAILALVTEPANMIMTIVPKAFATSANFERIQAYLLEPSRKDKRQVSSRLSDMPSTGVTEAAVDIDGVTIESPSSNKVLLQDIKLILHRGSTTACSGAVGSGKSILAKAILGEIAPSEGKITITFASIGFCDQQAWLPTGTVKQIICGFSMAIDGERYEAAIHACCLDHDLRTFPNGDSTIVGSRGINLSGGQRQRLALARLVYSLHDIVVLDDPFSALDGNTENAVVDNLLGPNGWFKKRNTAVFLVTNSAQHFHIADEILVLEKGRIISRGSWDELKTTLSNLSKFTFAQTDKRPEAIPRAARLIPQTSTEAENDLYRKTGDFSLYSYYLKSAGFRNVALLLGLTMVYSFSITYPQYWVKSWTEGSPSDSTYYMIGYVLLAVTAWTTTNGMMLSTLFLIATTSGEVLHRSLLGTIFGAPLLLFSTTDVGVTINRFSQDISYVDRQLPLTLSSMFVQTFKMANQLAVIMIVQKGLALSLPVCIVAVYFVQKIYLRTSRQLRVLELENQATLFQWFLETVEGVVTIRSFGWSSAAEEKSFEVLNWSLQPRYALMCVQRWLSLVLNLIVSGIAIGLIALAVKFKGTTTGGDIGAALNLIMVTNTTLVKLVEYWASLEVSLGAIARLRNVELYTPREDLPEEDLVTYAGWPTKGEAYIADLDAGYSSDHQILHKVNLDIYEGQKLVICGRTGSGKSTILAALLHLIDCNGIIRVDGQDLLRTPRSIIRKRCFITISQEAFIIPQATLRFNLDPDSTVTDEVLQTALQKVGIWSLLCSGAGAPADVLNAEFSSLPVLSVGQQQLLAMARAIIRKHALAVPDYPGNDAPKPILLLDEATSSLDSMTEAAVYDVLESEFIQEGYTAVIVAHKLSVVAGRMRPEKDRVAWVEDGRIVKVGEYEEIMRFADTE</sequence>
<feature type="transmembrane region" description="Helical" evidence="9">
    <location>
        <begin position="883"/>
        <end position="908"/>
    </location>
</feature>
<evidence type="ECO:0000259" key="11">
    <source>
        <dbReference type="PROSITE" id="PS50929"/>
    </source>
</evidence>
<dbReference type="GO" id="GO:0005886">
    <property type="term" value="C:plasma membrane"/>
    <property type="evidence" value="ECO:0007669"/>
    <property type="project" value="UniProtKB-SubCell"/>
</dbReference>
<dbReference type="SUPFAM" id="SSF52540">
    <property type="entry name" value="P-loop containing nucleoside triphosphate hydrolases"/>
    <property type="match status" value="2"/>
</dbReference>
<dbReference type="Gene3D" id="1.20.1560.10">
    <property type="entry name" value="ABC transporter type 1, transmembrane domain"/>
    <property type="match status" value="2"/>
</dbReference>
<feature type="domain" description="ABC transporter" evidence="10">
    <location>
        <begin position="1161"/>
        <end position="1413"/>
    </location>
</feature>
<dbReference type="CDD" id="cd18579">
    <property type="entry name" value="ABC_6TM_ABCC_D1"/>
    <property type="match status" value="1"/>
</dbReference>
<keyword evidence="8 9" id="KW-0472">Membrane</keyword>
<dbReference type="InterPro" id="IPR003439">
    <property type="entry name" value="ABC_transporter-like_ATP-bd"/>
</dbReference>
<reference evidence="12 13" key="1">
    <citation type="submission" date="2016-07" db="EMBL/GenBank/DDBJ databases">
        <title>Multiple horizontal gene transfer events from other fungi enriched the ability of initially mycotrophic Trichoderma (Ascomycota) to feed on dead plant biomass.</title>
        <authorList>
            <consortium name="DOE Joint Genome Institute"/>
            <person name="Aerts A."/>
            <person name="Atanasova L."/>
            <person name="Chenthamara K."/>
            <person name="Zhang J."/>
            <person name="Grujic M."/>
            <person name="Henrissat B."/>
            <person name="Kuo A."/>
            <person name="Salamov A."/>
            <person name="Lipzen A."/>
            <person name="Labutti K."/>
            <person name="Barry K."/>
            <person name="Miao Y."/>
            <person name="Rahimi M.J."/>
            <person name="Shen Q."/>
            <person name="Grigoriev I.V."/>
            <person name="Kubicek C.P."/>
            <person name="Druzhinina I.S."/>
        </authorList>
    </citation>
    <scope>NUCLEOTIDE SEQUENCE [LARGE SCALE GENOMIC DNA]</scope>
    <source>
        <strain evidence="12 13">CBS 433.97</strain>
    </source>
</reference>
<organism evidence="12 13">
    <name type="scientific">Trichoderma asperellum (strain ATCC 204424 / CBS 433.97 / NBRC 101777)</name>
    <dbReference type="NCBI Taxonomy" id="1042311"/>
    <lineage>
        <taxon>Eukaryota</taxon>
        <taxon>Fungi</taxon>
        <taxon>Dikarya</taxon>
        <taxon>Ascomycota</taxon>
        <taxon>Pezizomycotina</taxon>
        <taxon>Sordariomycetes</taxon>
        <taxon>Hypocreomycetidae</taxon>
        <taxon>Hypocreales</taxon>
        <taxon>Hypocreaceae</taxon>
        <taxon>Trichoderma</taxon>
    </lineage>
</organism>
<feature type="transmembrane region" description="Helical" evidence="9">
    <location>
        <begin position="74"/>
        <end position="95"/>
    </location>
</feature>
<dbReference type="InterPro" id="IPR027417">
    <property type="entry name" value="P-loop_NTPase"/>
</dbReference>
<dbReference type="InterPro" id="IPR011527">
    <property type="entry name" value="ABC1_TM_dom"/>
</dbReference>
<comment type="subcellular location">
    <subcellularLocation>
        <location evidence="1">Cell membrane</location>
        <topology evidence="1">Multi-pass membrane protein</topology>
    </subcellularLocation>
</comment>
<evidence type="ECO:0000256" key="2">
    <source>
        <dbReference type="ARBA" id="ARBA00022448"/>
    </source>
</evidence>
<keyword evidence="7 9" id="KW-1133">Transmembrane helix</keyword>
<dbReference type="InterPro" id="IPR044726">
    <property type="entry name" value="ABCC_6TM_D2"/>
</dbReference>
<feature type="transmembrane region" description="Helical" evidence="9">
    <location>
        <begin position="504"/>
        <end position="525"/>
    </location>
</feature>
<dbReference type="Pfam" id="PF00005">
    <property type="entry name" value="ABC_tran"/>
    <property type="match status" value="2"/>
</dbReference>
<dbReference type="OrthoDB" id="4139357at2759"/>
<gene>
    <name evidence="12" type="ORF">M441DRAFT_187370</name>
</gene>
<dbReference type="GO" id="GO:0140359">
    <property type="term" value="F:ABC-type transporter activity"/>
    <property type="evidence" value="ECO:0007669"/>
    <property type="project" value="InterPro"/>
</dbReference>
<dbReference type="InterPro" id="IPR003593">
    <property type="entry name" value="AAA+_ATPase"/>
</dbReference>